<dbReference type="AlphaFoldDB" id="I2NCT2"/>
<protein>
    <submittedName>
        <fullName evidence="1">Uncharacterized protein</fullName>
    </submittedName>
</protein>
<comment type="caution">
    <text evidence="1">The sequence shown here is derived from an EMBL/GenBank/DDBJ whole genome shotgun (WGS) entry which is preliminary data.</text>
</comment>
<dbReference type="Proteomes" id="UP000003345">
    <property type="component" value="Unassembled WGS sequence"/>
</dbReference>
<name>I2NCT2_9PAST</name>
<dbReference type="EMBL" id="AJMU01000076">
    <property type="protein sequence ID" value="EIG23643.1"/>
    <property type="molecule type" value="Genomic_DNA"/>
</dbReference>
<evidence type="ECO:0000313" key="1">
    <source>
        <dbReference type="EMBL" id="EIG23643.1"/>
    </source>
</evidence>
<reference evidence="1 2" key="1">
    <citation type="submission" date="2012-04" db="EMBL/GenBank/DDBJ databases">
        <authorList>
            <person name="Harkins D.M."/>
            <person name="Madupu R."/>
            <person name="Durkin A.S."/>
            <person name="Torralba M."/>
            <person name="Methe B."/>
            <person name="Sutton G.G."/>
            <person name="Nelson K.E."/>
        </authorList>
    </citation>
    <scope>NUCLEOTIDE SEQUENCE [LARGE SCALE GENOMIC DNA]</scope>
    <source>
        <strain evidence="1 2">HK411</strain>
    </source>
</reference>
<accession>I2NCT2</accession>
<proteinExistence type="predicted"/>
<sequence>MSEESQRAMLTLVSGLNACKTKSGMLSVYHLKHKFEKVKLAELQGCYTTEACFSYILARVGILVYPKGDRENYDGHLPMYARLSVSKVNHYCEILKELGINPRPQF</sequence>
<gene>
    <name evidence="1" type="ORF">HMPREF1054_1930</name>
</gene>
<organism evidence="1 2">
    <name type="scientific">Haemophilus paraphrohaemolyticus HK411</name>
    <dbReference type="NCBI Taxonomy" id="1095743"/>
    <lineage>
        <taxon>Bacteria</taxon>
        <taxon>Pseudomonadati</taxon>
        <taxon>Pseudomonadota</taxon>
        <taxon>Gammaproteobacteria</taxon>
        <taxon>Pasteurellales</taxon>
        <taxon>Pasteurellaceae</taxon>
        <taxon>Haemophilus</taxon>
    </lineage>
</organism>
<evidence type="ECO:0000313" key="2">
    <source>
        <dbReference type="Proteomes" id="UP000003345"/>
    </source>
</evidence>